<reference evidence="12 13" key="1">
    <citation type="journal article" date="2019" name="Proc. Natl. Acad. Sci. U.S.A.">
        <title>Regulatory changes in pterin and carotenoid genes underlie balanced color polymorphisms in the wall lizard.</title>
        <authorList>
            <person name="Andrade P."/>
            <person name="Pinho C."/>
            <person name="Perez I de Lanuza G."/>
            <person name="Afonso S."/>
            <person name="Brejcha J."/>
            <person name="Rubin C.J."/>
            <person name="Wallerman O."/>
            <person name="Pereira P."/>
            <person name="Sabatino S.J."/>
            <person name="Bellati A."/>
            <person name="Pellitteri-Rosa D."/>
            <person name="Bosakova Z."/>
            <person name="Bunikis I."/>
            <person name="Carretero M.A."/>
            <person name="Feiner N."/>
            <person name="Marsik P."/>
            <person name="Pauperio F."/>
            <person name="Salvi D."/>
            <person name="Soler L."/>
            <person name="While G.M."/>
            <person name="Uller T."/>
            <person name="Font E."/>
            <person name="Andersson L."/>
            <person name="Carneiro M."/>
        </authorList>
    </citation>
    <scope>NUCLEOTIDE SEQUENCE</scope>
</reference>
<accession>A0A670K4M7</accession>
<evidence type="ECO:0000256" key="6">
    <source>
        <dbReference type="ARBA" id="ARBA00023002"/>
    </source>
</evidence>
<dbReference type="GeneTree" id="ENSGT00940000163497"/>
<dbReference type="InterPro" id="IPR001128">
    <property type="entry name" value="Cyt_P450"/>
</dbReference>
<evidence type="ECO:0000256" key="9">
    <source>
        <dbReference type="ARBA" id="ARBA00023136"/>
    </source>
</evidence>
<dbReference type="AlphaFoldDB" id="A0A670K4M7"/>
<keyword evidence="13" id="KW-1185">Reference proteome</keyword>
<dbReference type="InterPro" id="IPR008069">
    <property type="entry name" value="Cyt_P450_E_grp-I_CYP2D-like"/>
</dbReference>
<dbReference type="Pfam" id="PF00067">
    <property type="entry name" value="p450"/>
    <property type="match status" value="1"/>
</dbReference>
<proteinExistence type="inferred from homology"/>
<gene>
    <name evidence="12" type="primary">LOC114598097</name>
</gene>
<evidence type="ECO:0000256" key="8">
    <source>
        <dbReference type="ARBA" id="ARBA00023033"/>
    </source>
</evidence>
<organism evidence="12 13">
    <name type="scientific">Podarcis muralis</name>
    <name type="common">Wall lizard</name>
    <name type="synonym">Lacerta muralis</name>
    <dbReference type="NCBI Taxonomy" id="64176"/>
    <lineage>
        <taxon>Eukaryota</taxon>
        <taxon>Metazoa</taxon>
        <taxon>Chordata</taxon>
        <taxon>Craniata</taxon>
        <taxon>Vertebrata</taxon>
        <taxon>Euteleostomi</taxon>
        <taxon>Lepidosauria</taxon>
        <taxon>Squamata</taxon>
        <taxon>Bifurcata</taxon>
        <taxon>Unidentata</taxon>
        <taxon>Episquamata</taxon>
        <taxon>Laterata</taxon>
        <taxon>Lacertibaenia</taxon>
        <taxon>Lacertidae</taxon>
        <taxon>Podarcis</taxon>
    </lineage>
</organism>
<dbReference type="InterPro" id="IPR050182">
    <property type="entry name" value="Cytochrome_P450_fam2"/>
</dbReference>
<evidence type="ECO:0000256" key="4">
    <source>
        <dbReference type="ARBA" id="ARBA00022617"/>
    </source>
</evidence>
<evidence type="ECO:0000256" key="2">
    <source>
        <dbReference type="ARBA" id="ARBA00004370"/>
    </source>
</evidence>
<keyword evidence="8 11" id="KW-0503">Monooxygenase</keyword>
<reference evidence="12" key="3">
    <citation type="submission" date="2025-09" db="UniProtKB">
        <authorList>
            <consortium name="Ensembl"/>
        </authorList>
    </citation>
    <scope>IDENTIFICATION</scope>
</reference>
<dbReference type="GO" id="GO:0006082">
    <property type="term" value="P:organic acid metabolic process"/>
    <property type="evidence" value="ECO:0007669"/>
    <property type="project" value="TreeGrafter"/>
</dbReference>
<keyword evidence="4 10" id="KW-0349">Heme</keyword>
<comment type="cofactor">
    <cofactor evidence="1 10">
        <name>heme</name>
        <dbReference type="ChEBI" id="CHEBI:30413"/>
    </cofactor>
</comment>
<dbReference type="PANTHER" id="PTHR24300">
    <property type="entry name" value="CYTOCHROME P450 508A4-RELATED"/>
    <property type="match status" value="1"/>
</dbReference>
<comment type="subcellular location">
    <subcellularLocation>
        <location evidence="2">Membrane</location>
    </subcellularLocation>
</comment>
<dbReference type="PRINTS" id="PR00385">
    <property type="entry name" value="P450"/>
</dbReference>
<dbReference type="GO" id="GO:0020037">
    <property type="term" value="F:heme binding"/>
    <property type="evidence" value="ECO:0007669"/>
    <property type="project" value="InterPro"/>
</dbReference>
<dbReference type="PANTHER" id="PTHR24300:SF368">
    <property type="entry name" value="CYTOCHROME P450, FAMILY 2, SUBFAMILY AB, POLYPEPTIDE 1"/>
    <property type="match status" value="1"/>
</dbReference>
<feature type="binding site" description="axial binding residue" evidence="10">
    <location>
        <position position="437"/>
    </location>
    <ligand>
        <name>heme</name>
        <dbReference type="ChEBI" id="CHEBI:30413"/>
    </ligand>
    <ligandPart>
        <name>Fe</name>
        <dbReference type="ChEBI" id="CHEBI:18248"/>
    </ligandPart>
</feature>
<keyword evidence="7 10" id="KW-0408">Iron</keyword>
<dbReference type="PRINTS" id="PR00463">
    <property type="entry name" value="EP450I"/>
</dbReference>
<dbReference type="OMA" id="ATIWGRM"/>
<keyword evidence="9" id="KW-0472">Membrane</keyword>
<evidence type="ECO:0000256" key="3">
    <source>
        <dbReference type="ARBA" id="ARBA00010617"/>
    </source>
</evidence>
<evidence type="ECO:0000313" key="12">
    <source>
        <dbReference type="Ensembl" id="ENSPMRP00000029877.1"/>
    </source>
</evidence>
<dbReference type="GO" id="GO:0016020">
    <property type="term" value="C:membrane"/>
    <property type="evidence" value="ECO:0007669"/>
    <property type="project" value="UniProtKB-SubCell"/>
</dbReference>
<dbReference type="OrthoDB" id="1055148at2759"/>
<evidence type="ECO:0000256" key="11">
    <source>
        <dbReference type="RuleBase" id="RU000461"/>
    </source>
</evidence>
<dbReference type="Gene3D" id="1.10.630.10">
    <property type="entry name" value="Cytochrome P450"/>
    <property type="match status" value="1"/>
</dbReference>
<comment type="similarity">
    <text evidence="3 11">Belongs to the cytochrome P450 family.</text>
</comment>
<keyword evidence="6 11" id="KW-0560">Oxidoreductase</keyword>
<dbReference type="GO" id="GO:0005506">
    <property type="term" value="F:iron ion binding"/>
    <property type="evidence" value="ECO:0007669"/>
    <property type="project" value="InterPro"/>
</dbReference>
<sequence length="491" mass="56140">MIGLSGLFLLAVLSLFVIQFLKLLWARTHFPPGPTPLPVIGNLWLLDFSLKKEILAKLANIYGDIYTVWVGTMPFVVLNGYKAVKECLVTHSEETAGRALSPFYKDLMGEKGIYPTNNHNWKQQKYFAMMALRSLGMGKKHLEHRIHNEAHQLLMAVTSKEGLAFDPQTPINHAVANVICSLLFGHRFASEDNSFNRLIKATYLIVFIPASFRGGVYNVFPRIMRRLQGSHQQAFEYNNFLHAFVKDEVQSHQERWKEGQEPEDLIDLYLDQMAKSKDEPTSTFNEDNLVQTVVDLLIGGTVSTTTILYWGLLYLLKYPDVQEKIHEEIDAILRPSHVITYEDRIKVPYTNAVLHEVMRHCNVSLTGPFRKCLEDITLLGFPLKKGTLVLPNLHSALYDPEYWETPWTFNPGHFLDSFGRFASNKAFLPFSTGRRSCVGEPLARIELFIFFANLLRAFKFHLPDAEKEVNMEAINVGTCQPHPYRILAIPR</sequence>
<dbReference type="PRINTS" id="PR01686">
    <property type="entry name" value="EP450ICYP2D"/>
</dbReference>
<evidence type="ECO:0000256" key="1">
    <source>
        <dbReference type="ARBA" id="ARBA00001971"/>
    </source>
</evidence>
<dbReference type="Ensembl" id="ENSPMRT00000031686.1">
    <property type="protein sequence ID" value="ENSPMRP00000029877.1"/>
    <property type="gene ID" value="ENSPMRG00000019319.1"/>
</dbReference>
<name>A0A670K4M7_PODMU</name>
<dbReference type="GO" id="GO:0005737">
    <property type="term" value="C:cytoplasm"/>
    <property type="evidence" value="ECO:0007669"/>
    <property type="project" value="TreeGrafter"/>
</dbReference>
<dbReference type="Proteomes" id="UP000472272">
    <property type="component" value="Chromosome 5"/>
</dbReference>
<dbReference type="GO" id="GO:0016712">
    <property type="term" value="F:oxidoreductase activity, acting on paired donors, with incorporation or reduction of molecular oxygen, reduced flavin or flavoprotein as one donor, and incorporation of one atom of oxygen"/>
    <property type="evidence" value="ECO:0007669"/>
    <property type="project" value="InterPro"/>
</dbReference>
<dbReference type="InterPro" id="IPR017972">
    <property type="entry name" value="Cyt_P450_CS"/>
</dbReference>
<dbReference type="PROSITE" id="PS00086">
    <property type="entry name" value="CYTOCHROME_P450"/>
    <property type="match status" value="1"/>
</dbReference>
<dbReference type="InterPro" id="IPR036396">
    <property type="entry name" value="Cyt_P450_sf"/>
</dbReference>
<protein>
    <submittedName>
        <fullName evidence="12">Cytochrome P450 2J3-like</fullName>
    </submittedName>
</protein>
<dbReference type="SUPFAM" id="SSF48264">
    <property type="entry name" value="Cytochrome P450"/>
    <property type="match status" value="1"/>
</dbReference>
<dbReference type="InterPro" id="IPR002401">
    <property type="entry name" value="Cyt_P450_E_grp-I"/>
</dbReference>
<dbReference type="RefSeq" id="XP_028587611.1">
    <property type="nucleotide sequence ID" value="XM_028731778.1"/>
</dbReference>
<evidence type="ECO:0000256" key="10">
    <source>
        <dbReference type="PIRSR" id="PIRSR602401-1"/>
    </source>
</evidence>
<dbReference type="FunFam" id="1.10.630.10:FF:000004">
    <property type="entry name" value="cytochrome P450 2D15 isoform X1"/>
    <property type="match status" value="1"/>
</dbReference>
<keyword evidence="5 10" id="KW-0479">Metal-binding</keyword>
<evidence type="ECO:0000256" key="7">
    <source>
        <dbReference type="ARBA" id="ARBA00023004"/>
    </source>
</evidence>
<dbReference type="GeneID" id="114598097"/>
<dbReference type="KEGG" id="pmua:114598097"/>
<reference evidence="12" key="2">
    <citation type="submission" date="2025-08" db="UniProtKB">
        <authorList>
            <consortium name="Ensembl"/>
        </authorList>
    </citation>
    <scope>IDENTIFICATION</scope>
</reference>
<evidence type="ECO:0000313" key="13">
    <source>
        <dbReference type="Proteomes" id="UP000472272"/>
    </source>
</evidence>
<dbReference type="GO" id="GO:0006805">
    <property type="term" value="P:xenobiotic metabolic process"/>
    <property type="evidence" value="ECO:0007669"/>
    <property type="project" value="TreeGrafter"/>
</dbReference>
<evidence type="ECO:0000256" key="5">
    <source>
        <dbReference type="ARBA" id="ARBA00022723"/>
    </source>
</evidence>